<feature type="domain" description="RNase H type-1" evidence="1">
    <location>
        <begin position="71"/>
        <end position="191"/>
    </location>
</feature>
<organism evidence="2 3">
    <name type="scientific">Carnegiea gigantea</name>
    <dbReference type="NCBI Taxonomy" id="171969"/>
    <lineage>
        <taxon>Eukaryota</taxon>
        <taxon>Viridiplantae</taxon>
        <taxon>Streptophyta</taxon>
        <taxon>Embryophyta</taxon>
        <taxon>Tracheophyta</taxon>
        <taxon>Spermatophyta</taxon>
        <taxon>Magnoliopsida</taxon>
        <taxon>eudicotyledons</taxon>
        <taxon>Gunneridae</taxon>
        <taxon>Pentapetalae</taxon>
        <taxon>Caryophyllales</taxon>
        <taxon>Cactineae</taxon>
        <taxon>Cactaceae</taxon>
        <taxon>Cactoideae</taxon>
        <taxon>Echinocereeae</taxon>
        <taxon>Carnegiea</taxon>
    </lineage>
</organism>
<dbReference type="CDD" id="cd06222">
    <property type="entry name" value="RNase_H_like"/>
    <property type="match status" value="1"/>
</dbReference>
<dbReference type="SUPFAM" id="SSF53098">
    <property type="entry name" value="Ribonuclease H-like"/>
    <property type="match status" value="1"/>
</dbReference>
<dbReference type="EMBL" id="JAKOGI010002813">
    <property type="protein sequence ID" value="KAJ8421285.1"/>
    <property type="molecule type" value="Genomic_DNA"/>
</dbReference>
<dbReference type="Pfam" id="PF13456">
    <property type="entry name" value="RVT_3"/>
    <property type="match status" value="1"/>
</dbReference>
<dbReference type="InterPro" id="IPR052929">
    <property type="entry name" value="RNase_H-like_EbsB-rel"/>
</dbReference>
<dbReference type="InterPro" id="IPR012337">
    <property type="entry name" value="RNaseH-like_sf"/>
</dbReference>
<dbReference type="PANTHER" id="PTHR47074">
    <property type="entry name" value="BNAC02G40300D PROTEIN"/>
    <property type="match status" value="1"/>
</dbReference>
<evidence type="ECO:0000313" key="3">
    <source>
        <dbReference type="Proteomes" id="UP001153076"/>
    </source>
</evidence>
<dbReference type="InterPro" id="IPR044730">
    <property type="entry name" value="RNase_H-like_dom_plant"/>
</dbReference>
<dbReference type="PANTHER" id="PTHR47074:SF21">
    <property type="entry name" value="RNASE H TYPE-1 DOMAIN-CONTAINING PROTEIN"/>
    <property type="match status" value="1"/>
</dbReference>
<dbReference type="OrthoDB" id="1906820at2759"/>
<evidence type="ECO:0000259" key="1">
    <source>
        <dbReference type="Pfam" id="PF13456"/>
    </source>
</evidence>
<dbReference type="InterPro" id="IPR036397">
    <property type="entry name" value="RNaseH_sf"/>
</dbReference>
<dbReference type="AlphaFoldDB" id="A0A9Q1GIM1"/>
<proteinExistence type="predicted"/>
<dbReference type="GO" id="GO:0003676">
    <property type="term" value="F:nucleic acid binding"/>
    <property type="evidence" value="ECO:0007669"/>
    <property type="project" value="InterPro"/>
</dbReference>
<sequence length="226" mass="25060">MSPSRSHIGGQRILKGTMELEVSMPLGLFCGSHEHPGRREDWRICGVHEQVQGPTSPSLWTPPTSGLFKLNFDGGRLRELGWGWGFVVRNSNGEVVMAGVQQGWGFAGSEVEEARACIFGLKTATEAGFTNLVLEGDYLPLIQKLKNKQVPNNTLGFFIREILRLVSFCNFFAWSFVERGGNRAAHDLAHWQPFCSSSKVWDVAFPDGLTARAADDMYEVSNAQLI</sequence>
<dbReference type="GO" id="GO:0004523">
    <property type="term" value="F:RNA-DNA hybrid ribonuclease activity"/>
    <property type="evidence" value="ECO:0007669"/>
    <property type="project" value="InterPro"/>
</dbReference>
<reference evidence="2" key="1">
    <citation type="submission" date="2022-04" db="EMBL/GenBank/DDBJ databases">
        <title>Carnegiea gigantea Genome sequencing and assembly v2.</title>
        <authorList>
            <person name="Copetti D."/>
            <person name="Sanderson M.J."/>
            <person name="Burquez A."/>
            <person name="Wojciechowski M.F."/>
        </authorList>
    </citation>
    <scope>NUCLEOTIDE SEQUENCE</scope>
    <source>
        <strain evidence="2">SGP5-SGP5p</strain>
        <tissue evidence="2">Aerial part</tissue>
    </source>
</reference>
<protein>
    <recommendedName>
        <fullName evidence="1">RNase H type-1 domain-containing protein</fullName>
    </recommendedName>
</protein>
<comment type="caution">
    <text evidence="2">The sequence shown here is derived from an EMBL/GenBank/DDBJ whole genome shotgun (WGS) entry which is preliminary data.</text>
</comment>
<evidence type="ECO:0000313" key="2">
    <source>
        <dbReference type="EMBL" id="KAJ8421285.1"/>
    </source>
</evidence>
<dbReference type="Gene3D" id="3.30.420.10">
    <property type="entry name" value="Ribonuclease H-like superfamily/Ribonuclease H"/>
    <property type="match status" value="1"/>
</dbReference>
<accession>A0A9Q1GIM1</accession>
<keyword evidence="3" id="KW-1185">Reference proteome</keyword>
<name>A0A9Q1GIM1_9CARY</name>
<dbReference type="Proteomes" id="UP001153076">
    <property type="component" value="Unassembled WGS sequence"/>
</dbReference>
<gene>
    <name evidence="2" type="ORF">Cgig2_023857</name>
</gene>
<dbReference type="InterPro" id="IPR002156">
    <property type="entry name" value="RNaseH_domain"/>
</dbReference>